<gene>
    <name evidence="3" type="ORF">BDA99DRAFT_532930</name>
</gene>
<sequence>MYTTYETKQWCMITPYYLTGPYTRPPRRIPNLSKTNDDDDFMPTWLVRISDMQLVRGSTVNEGYCALSYSWNQSGESIVDEVTGKSERVDEGRHKIIYPGKNVPKKPRGRKKTPRKINYVKFEALIQQICKDFNIKYIWFDQLCINQGDKNDKHREIKRMHQIYSRAYCTVVLLPEFYVRATSNNYSDAMSTHYDISNSEWLTRLWTLEEALLSQRLLFLGRNVHLWWYAARAHLDISPFCNGRQLAETKVSTILKYAHQRTSTNSHDRVFALSHIFPEIIHSMGDATYDHPLMDLIIEFYGLLAKRDLSILCFGDASHLDLERPIQLFDIPSWTGVHGKHIIEFIENGKLYPSTTFQNYKMVGKFMQVTCTAISTIDPSQQQIRKATLPHDSQLPSRPRNRAATDDSDNTFEHWTLTASVRLLGHKSSKRVVLDDIYSFDADDDAMSFSEHLDTVSYFMPVEKKNLFWTDDSTRQEKEKSTDFTFDLTESIDTSLVYFILSGIQFDLGIPNSTSCPVIKREGETFKAIGLCHIENYNYFFSDYVVPEMTFIIE</sequence>
<dbReference type="EMBL" id="JAIXMP010000004">
    <property type="protein sequence ID" value="KAI9274283.1"/>
    <property type="molecule type" value="Genomic_DNA"/>
</dbReference>
<evidence type="ECO:0000313" key="3">
    <source>
        <dbReference type="EMBL" id="KAI9274283.1"/>
    </source>
</evidence>
<evidence type="ECO:0000256" key="1">
    <source>
        <dbReference type="SAM" id="MobiDB-lite"/>
    </source>
</evidence>
<name>A0AAD5PJN2_9FUNG</name>
<keyword evidence="4" id="KW-1185">Reference proteome</keyword>
<dbReference type="PANTHER" id="PTHR33112">
    <property type="entry name" value="DOMAIN PROTEIN, PUTATIVE-RELATED"/>
    <property type="match status" value="1"/>
</dbReference>
<dbReference type="PANTHER" id="PTHR33112:SF16">
    <property type="entry name" value="HETEROKARYON INCOMPATIBILITY DOMAIN-CONTAINING PROTEIN"/>
    <property type="match status" value="1"/>
</dbReference>
<dbReference type="Pfam" id="PF06985">
    <property type="entry name" value="HET"/>
    <property type="match status" value="1"/>
</dbReference>
<feature type="region of interest" description="Disordered" evidence="1">
    <location>
        <begin position="382"/>
        <end position="407"/>
    </location>
</feature>
<protein>
    <submittedName>
        <fullName evidence="3">Heterokaryon incompatibility protein-domain-containing protein</fullName>
    </submittedName>
</protein>
<dbReference type="InterPro" id="IPR010730">
    <property type="entry name" value="HET"/>
</dbReference>
<dbReference type="AlphaFoldDB" id="A0AAD5PJN2"/>
<evidence type="ECO:0000313" key="4">
    <source>
        <dbReference type="Proteomes" id="UP001209540"/>
    </source>
</evidence>
<accession>A0AAD5PJN2</accession>
<evidence type="ECO:0000259" key="2">
    <source>
        <dbReference type="Pfam" id="PF06985"/>
    </source>
</evidence>
<dbReference type="Proteomes" id="UP001209540">
    <property type="component" value="Unassembled WGS sequence"/>
</dbReference>
<reference evidence="3" key="2">
    <citation type="submission" date="2023-02" db="EMBL/GenBank/DDBJ databases">
        <authorList>
            <consortium name="DOE Joint Genome Institute"/>
            <person name="Mondo S.J."/>
            <person name="Chang Y."/>
            <person name="Wang Y."/>
            <person name="Ahrendt S."/>
            <person name="Andreopoulos W."/>
            <person name="Barry K."/>
            <person name="Beard J."/>
            <person name="Benny G.L."/>
            <person name="Blankenship S."/>
            <person name="Bonito G."/>
            <person name="Cuomo C."/>
            <person name="Desiro A."/>
            <person name="Gervers K.A."/>
            <person name="Hundley H."/>
            <person name="Kuo A."/>
            <person name="LaButti K."/>
            <person name="Lang B.F."/>
            <person name="Lipzen A."/>
            <person name="O'Donnell K."/>
            <person name="Pangilinan J."/>
            <person name="Reynolds N."/>
            <person name="Sandor L."/>
            <person name="Smith M.W."/>
            <person name="Tsang A."/>
            <person name="Grigoriev I.V."/>
            <person name="Stajich J.E."/>
            <person name="Spatafora J.W."/>
        </authorList>
    </citation>
    <scope>NUCLEOTIDE SEQUENCE</scope>
    <source>
        <strain evidence="3">RSA 2281</strain>
    </source>
</reference>
<comment type="caution">
    <text evidence="3">The sequence shown here is derived from an EMBL/GenBank/DDBJ whole genome shotgun (WGS) entry which is preliminary data.</text>
</comment>
<organism evidence="3 4">
    <name type="scientific">Phascolomyces articulosus</name>
    <dbReference type="NCBI Taxonomy" id="60185"/>
    <lineage>
        <taxon>Eukaryota</taxon>
        <taxon>Fungi</taxon>
        <taxon>Fungi incertae sedis</taxon>
        <taxon>Mucoromycota</taxon>
        <taxon>Mucoromycotina</taxon>
        <taxon>Mucoromycetes</taxon>
        <taxon>Mucorales</taxon>
        <taxon>Lichtheimiaceae</taxon>
        <taxon>Phascolomyces</taxon>
    </lineage>
</organism>
<reference evidence="3" key="1">
    <citation type="journal article" date="2022" name="IScience">
        <title>Evolution of zygomycete secretomes and the origins of terrestrial fungal ecologies.</title>
        <authorList>
            <person name="Chang Y."/>
            <person name="Wang Y."/>
            <person name="Mondo S."/>
            <person name="Ahrendt S."/>
            <person name="Andreopoulos W."/>
            <person name="Barry K."/>
            <person name="Beard J."/>
            <person name="Benny G.L."/>
            <person name="Blankenship S."/>
            <person name="Bonito G."/>
            <person name="Cuomo C."/>
            <person name="Desiro A."/>
            <person name="Gervers K.A."/>
            <person name="Hundley H."/>
            <person name="Kuo A."/>
            <person name="LaButti K."/>
            <person name="Lang B.F."/>
            <person name="Lipzen A."/>
            <person name="O'Donnell K."/>
            <person name="Pangilinan J."/>
            <person name="Reynolds N."/>
            <person name="Sandor L."/>
            <person name="Smith M.E."/>
            <person name="Tsang A."/>
            <person name="Grigoriev I.V."/>
            <person name="Stajich J.E."/>
            <person name="Spatafora J.W."/>
        </authorList>
    </citation>
    <scope>NUCLEOTIDE SEQUENCE</scope>
    <source>
        <strain evidence="3">RSA 2281</strain>
    </source>
</reference>
<feature type="domain" description="Heterokaryon incompatibility" evidence="2">
    <location>
        <begin position="64"/>
        <end position="174"/>
    </location>
</feature>
<proteinExistence type="predicted"/>